<feature type="compositionally biased region" description="Basic residues" evidence="4">
    <location>
        <begin position="1"/>
        <end position="10"/>
    </location>
</feature>
<dbReference type="InParanoid" id="H2AXX6"/>
<protein>
    <recommendedName>
        <fullName evidence="5">GRIP domain-containing protein</fullName>
    </recommendedName>
</protein>
<sequence>MGKNKKKGNKKSNAASKEDAIPKDDGASKQVEQEEKEEVMDSISAGSEGTVQENEVSSPVVAAPQEGTNANDTIDTEVTDLRKQIAQLQAELDRAKSEKTVTESDTNRDSSEVASLKEERDEIKSQYDTLLSRLSSMKTVFNKMKEAQQELEITKESLKEYESQNLKLKNKLSNATKDQTELTTTVTTLHKEIENLERDCENMTSKCHQYERQIDEMQSRLQAGDKNHMTLLETLRKDNDMLSAKIQDLTIVLDTSKQNNADLIEEKEESQQTIITLEKHIQTLEEKIKSLETQVEEQSKIDQRELNEKELELKSLRTQLDTTIEKEAKYNEEIDSLKKQVESLKEEMQVKDRLEGETKEQAIQIGKLRHEAIILNEHLKKALGMLKQSSDSESIDKELISNLLISFVSIPRADPKKFEVLELLSSFLNWDEDKKQQAGLINNLERSSTTRSVSRTQSFVSMWTDFLEKESEK</sequence>
<organism evidence="6 7">
    <name type="scientific">Kazachstania africana (strain ATCC 22294 / BCRC 22015 / CBS 2517 / CECT 1963 / NBRC 1671 / NRRL Y-8276)</name>
    <name type="common">Yeast</name>
    <name type="synonym">Kluyveromyces africanus</name>
    <dbReference type="NCBI Taxonomy" id="1071382"/>
    <lineage>
        <taxon>Eukaryota</taxon>
        <taxon>Fungi</taxon>
        <taxon>Dikarya</taxon>
        <taxon>Ascomycota</taxon>
        <taxon>Saccharomycotina</taxon>
        <taxon>Saccharomycetes</taxon>
        <taxon>Saccharomycetales</taxon>
        <taxon>Saccharomycetaceae</taxon>
        <taxon>Kazachstania</taxon>
    </lineage>
</organism>
<dbReference type="SUPFAM" id="SSF57997">
    <property type="entry name" value="Tropomyosin"/>
    <property type="match status" value="2"/>
</dbReference>
<dbReference type="GeneID" id="13887206"/>
<dbReference type="InterPro" id="IPR019459">
    <property type="entry name" value="GRAB"/>
</dbReference>
<comment type="subcellular location">
    <subcellularLocation>
        <location evidence="1">Golgi apparatus</location>
    </subcellularLocation>
</comment>
<evidence type="ECO:0000259" key="5">
    <source>
        <dbReference type="PROSITE" id="PS50913"/>
    </source>
</evidence>
<keyword evidence="7" id="KW-1185">Reference proteome</keyword>
<dbReference type="GO" id="GO:0007030">
    <property type="term" value="P:Golgi organization"/>
    <property type="evidence" value="ECO:0007669"/>
    <property type="project" value="TreeGrafter"/>
</dbReference>
<dbReference type="Gene3D" id="1.10.287.1490">
    <property type="match status" value="1"/>
</dbReference>
<dbReference type="Proteomes" id="UP000005220">
    <property type="component" value="Chromosome 7"/>
</dbReference>
<gene>
    <name evidence="6" type="primary">KAFR0G01920</name>
    <name evidence="6" type="ORF">KAFR_0G01920</name>
</gene>
<accession>H2AXX6</accession>
<dbReference type="PANTHER" id="PTHR18921">
    <property type="entry name" value="MYOSIN HEAVY CHAIN - RELATED"/>
    <property type="match status" value="1"/>
</dbReference>
<evidence type="ECO:0000313" key="6">
    <source>
        <dbReference type="EMBL" id="CCF59226.1"/>
    </source>
</evidence>
<dbReference type="FunCoup" id="H2AXX6">
    <property type="interactions" value="53"/>
</dbReference>
<dbReference type="PANTHER" id="PTHR18921:SF2">
    <property type="entry name" value="THYROID RECEPTOR-INTERACTING PROTEIN 11"/>
    <property type="match status" value="1"/>
</dbReference>
<keyword evidence="2" id="KW-0333">Golgi apparatus</keyword>
<dbReference type="InterPro" id="IPR000237">
    <property type="entry name" value="GRIP_dom"/>
</dbReference>
<dbReference type="KEGG" id="kaf:KAFR_0G01920"/>
<dbReference type="RefSeq" id="XP_003958361.1">
    <property type="nucleotide sequence ID" value="XM_003958312.1"/>
</dbReference>
<dbReference type="PROSITE" id="PS50913">
    <property type="entry name" value="GRIP"/>
    <property type="match status" value="1"/>
</dbReference>
<feature type="domain" description="GRIP" evidence="5">
    <location>
        <begin position="390"/>
        <end position="441"/>
    </location>
</feature>
<evidence type="ECO:0000256" key="3">
    <source>
        <dbReference type="ARBA" id="ARBA00023054"/>
    </source>
</evidence>
<dbReference type="STRING" id="1071382.H2AXX6"/>
<evidence type="ECO:0000313" key="7">
    <source>
        <dbReference type="Proteomes" id="UP000005220"/>
    </source>
</evidence>
<dbReference type="Pfam" id="PF10375">
    <property type="entry name" value="GRAB"/>
    <property type="match status" value="1"/>
</dbReference>
<evidence type="ECO:0000256" key="4">
    <source>
        <dbReference type="SAM" id="MobiDB-lite"/>
    </source>
</evidence>
<dbReference type="OrthoDB" id="425925at2759"/>
<reference evidence="6 7" key="1">
    <citation type="journal article" date="2011" name="Proc. Natl. Acad. Sci. U.S.A.">
        <title>Evolutionary erosion of yeast sex chromosomes by mating-type switching accidents.</title>
        <authorList>
            <person name="Gordon J.L."/>
            <person name="Armisen D."/>
            <person name="Proux-Wera E."/>
            <person name="Oheigeartaigh S.S."/>
            <person name="Byrne K.P."/>
            <person name="Wolfe K.H."/>
        </authorList>
    </citation>
    <scope>NUCLEOTIDE SEQUENCE [LARGE SCALE GENOMIC DNA]</scope>
    <source>
        <strain evidence="7">ATCC 22294 / BCRC 22015 / CBS 2517 / CECT 1963 / NBRC 1671 / NRRL Y-8276</strain>
    </source>
</reference>
<feature type="region of interest" description="Disordered" evidence="4">
    <location>
        <begin position="91"/>
        <end position="121"/>
    </location>
</feature>
<evidence type="ECO:0000256" key="2">
    <source>
        <dbReference type="ARBA" id="ARBA00023034"/>
    </source>
</evidence>
<proteinExistence type="predicted"/>
<dbReference type="GO" id="GO:0031267">
    <property type="term" value="F:small GTPase binding"/>
    <property type="evidence" value="ECO:0007669"/>
    <property type="project" value="TreeGrafter"/>
</dbReference>
<keyword evidence="3" id="KW-0175">Coiled coil</keyword>
<name>H2AXX6_KAZAF</name>
<dbReference type="AlphaFoldDB" id="H2AXX6"/>
<evidence type="ECO:0000256" key="1">
    <source>
        <dbReference type="ARBA" id="ARBA00004555"/>
    </source>
</evidence>
<feature type="region of interest" description="Disordered" evidence="4">
    <location>
        <begin position="1"/>
        <end position="78"/>
    </location>
</feature>
<feature type="compositionally biased region" description="Basic and acidic residues" evidence="4">
    <location>
        <begin position="16"/>
        <end position="33"/>
    </location>
</feature>
<dbReference type="GO" id="GO:0000139">
    <property type="term" value="C:Golgi membrane"/>
    <property type="evidence" value="ECO:0007669"/>
    <property type="project" value="EnsemblFungi"/>
</dbReference>
<dbReference type="GO" id="GO:0006888">
    <property type="term" value="P:endoplasmic reticulum to Golgi vesicle-mediated transport"/>
    <property type="evidence" value="ECO:0007669"/>
    <property type="project" value="EnsemblFungi"/>
</dbReference>
<feature type="compositionally biased region" description="Polar residues" evidence="4">
    <location>
        <begin position="44"/>
        <end position="57"/>
    </location>
</feature>
<dbReference type="HOGENOM" id="CLU_020680_3_1_1"/>
<dbReference type="eggNOG" id="ENOG502RYXN">
    <property type="taxonomic scope" value="Eukaryota"/>
</dbReference>
<dbReference type="EMBL" id="HE650827">
    <property type="protein sequence ID" value="CCF59226.1"/>
    <property type="molecule type" value="Genomic_DNA"/>
</dbReference>